<name>A0A1G5RZ08_PSEXY</name>
<accession>A0A1G5RZ08</accession>
<evidence type="ECO:0000259" key="2">
    <source>
        <dbReference type="Pfam" id="PF13421"/>
    </source>
</evidence>
<dbReference type="Pfam" id="PF12773">
    <property type="entry name" value="DZR"/>
    <property type="match status" value="1"/>
</dbReference>
<keyword evidence="3" id="KW-0378">Hydrolase</keyword>
<feature type="domain" description="DZANK-type" evidence="1">
    <location>
        <begin position="351"/>
        <end position="397"/>
    </location>
</feature>
<sequence>MPIMSVIKNTSIGNSLCSKVSYEDFNIGSQLIVAEYEEALFMKDGVIEEVFGPGKYTLTTENYPFLTKFVSKLVSGGVSAYNCKVYYINKAHHLELKWGTGTPIRVIDPVWGIEVHVQARGSYSVVVKDSKKFFLKFVGASASAVEQDIIKNFKTAFIQHITDGLADYLVSKEDEILVTCNKKKALADDMLPVLNDILDEYGMELENFYIESIEVPENDPCMARIRELRIKRQEKMFDREQLAADERLNFNLRRESSEADRYVSGQMAQADYERMTIRDQDGNNGWARQEYADSIKAAANNNGTGGAFVGAGMGLAMGNAMGTMVGALMNGGEGAGPLNGGVAAGATKLICPNCNSAVPAGSKFCINCGNPMEPKKEVCKNCGAELAPGMKFCGQCGTPVSEIKTCKSCGAELAAGQVFCGECGTKND</sequence>
<dbReference type="AlphaFoldDB" id="A0A1G5RZ08"/>
<reference evidence="3 4" key="1">
    <citation type="submission" date="2016-10" db="EMBL/GenBank/DDBJ databases">
        <authorList>
            <person name="de Groot N.N."/>
        </authorList>
    </citation>
    <scope>NUCLEOTIDE SEQUENCE [LARGE SCALE GENOMIC DNA]</scope>
    <source>
        <strain evidence="3 4">DSM 10317</strain>
    </source>
</reference>
<dbReference type="GO" id="GO:0006508">
    <property type="term" value="P:proteolysis"/>
    <property type="evidence" value="ECO:0007669"/>
    <property type="project" value="UniProtKB-KW"/>
</dbReference>
<dbReference type="EMBL" id="FMWK01000006">
    <property type="protein sequence ID" value="SCZ78990.1"/>
    <property type="molecule type" value="Genomic_DNA"/>
</dbReference>
<gene>
    <name evidence="3" type="ORF">SAMN02910350_01578</name>
</gene>
<dbReference type="Proteomes" id="UP000199428">
    <property type="component" value="Unassembled WGS sequence"/>
</dbReference>
<dbReference type="GO" id="GO:0008233">
    <property type="term" value="F:peptidase activity"/>
    <property type="evidence" value="ECO:0007669"/>
    <property type="project" value="UniProtKB-KW"/>
</dbReference>
<dbReference type="PANTHER" id="PTHR37826:SF2">
    <property type="entry name" value="ZINC-RIBBON DOMAIN-CONTAINING PROTEIN"/>
    <property type="match status" value="1"/>
</dbReference>
<protein>
    <submittedName>
        <fullName evidence="3">Membrane protease subunit, stomatin/prohibitin family, contains C-terminal Zn-ribbon domain</fullName>
    </submittedName>
</protein>
<evidence type="ECO:0000313" key="4">
    <source>
        <dbReference type="Proteomes" id="UP000199428"/>
    </source>
</evidence>
<dbReference type="InterPro" id="IPR025874">
    <property type="entry name" value="DZR"/>
</dbReference>
<dbReference type="RefSeq" id="WP_090162555.1">
    <property type="nucleotide sequence ID" value="NZ_FMWK01000006.1"/>
</dbReference>
<keyword evidence="3" id="KW-0645">Protease</keyword>
<evidence type="ECO:0000259" key="1">
    <source>
        <dbReference type="Pfam" id="PF12773"/>
    </source>
</evidence>
<dbReference type="PANTHER" id="PTHR37826">
    <property type="entry name" value="FLOTILLIN BAND_7_5 DOMAIN PROTEIN"/>
    <property type="match status" value="1"/>
</dbReference>
<dbReference type="CDD" id="cd03408">
    <property type="entry name" value="SPFH_like_u1"/>
    <property type="match status" value="1"/>
</dbReference>
<evidence type="ECO:0000313" key="3">
    <source>
        <dbReference type="EMBL" id="SCZ78990.1"/>
    </source>
</evidence>
<proteinExistence type="predicted"/>
<dbReference type="Pfam" id="PF13421">
    <property type="entry name" value="Band_7_1"/>
    <property type="match status" value="1"/>
</dbReference>
<organism evidence="3 4">
    <name type="scientific">Pseudobutyrivibrio xylanivorans</name>
    <dbReference type="NCBI Taxonomy" id="185007"/>
    <lineage>
        <taxon>Bacteria</taxon>
        <taxon>Bacillati</taxon>
        <taxon>Bacillota</taxon>
        <taxon>Clostridia</taxon>
        <taxon>Lachnospirales</taxon>
        <taxon>Lachnospiraceae</taxon>
        <taxon>Pseudobutyrivibrio</taxon>
    </lineage>
</organism>
<dbReference type="InterPro" id="IPR033880">
    <property type="entry name" value="SPFH_YdjI"/>
</dbReference>
<feature type="domain" description="SPFH" evidence="2">
    <location>
        <begin position="25"/>
        <end position="218"/>
    </location>
</feature>